<dbReference type="PANTHER" id="PTHR35007">
    <property type="entry name" value="INTEGRAL MEMBRANE PROTEIN-RELATED"/>
    <property type="match status" value="1"/>
</dbReference>
<accession>A0A0K6HC44</accession>
<keyword evidence="3 6" id="KW-0812">Transmembrane</keyword>
<dbReference type="GO" id="GO:0005886">
    <property type="term" value="C:plasma membrane"/>
    <property type="evidence" value="ECO:0007669"/>
    <property type="project" value="UniProtKB-SubCell"/>
</dbReference>
<evidence type="ECO:0000256" key="2">
    <source>
        <dbReference type="ARBA" id="ARBA00022475"/>
    </source>
</evidence>
<keyword evidence="4 6" id="KW-1133">Transmembrane helix</keyword>
<evidence type="ECO:0000256" key="5">
    <source>
        <dbReference type="ARBA" id="ARBA00023136"/>
    </source>
</evidence>
<evidence type="ECO:0000256" key="6">
    <source>
        <dbReference type="SAM" id="Phobius"/>
    </source>
</evidence>
<dbReference type="RefSeq" id="WP_055439810.1">
    <property type="nucleotide sequence ID" value="NZ_CYHB01000009.1"/>
</dbReference>
<evidence type="ECO:0000313" key="9">
    <source>
        <dbReference type="Proteomes" id="UP000182598"/>
    </source>
</evidence>
<gene>
    <name evidence="8" type="ORF">Ga0061064_2172</name>
</gene>
<feature type="transmembrane region" description="Helical" evidence="6">
    <location>
        <begin position="236"/>
        <end position="261"/>
    </location>
</feature>
<keyword evidence="5 6" id="KW-0472">Membrane</keyword>
<comment type="subcellular location">
    <subcellularLocation>
        <location evidence="1">Cell membrane</location>
        <topology evidence="1">Multi-pass membrane protein</topology>
    </subcellularLocation>
</comment>
<dbReference type="Gene3D" id="1.20.81.30">
    <property type="entry name" value="Type II secretion system (T2SS), domain F"/>
    <property type="match status" value="1"/>
</dbReference>
<dbReference type="InterPro" id="IPR042094">
    <property type="entry name" value="T2SS_GspF_sf"/>
</dbReference>
<feature type="transmembrane region" description="Helical" evidence="6">
    <location>
        <begin position="5"/>
        <end position="25"/>
    </location>
</feature>
<name>A0A0K6HC44_9GAMM</name>
<dbReference type="AlphaFoldDB" id="A0A0K6HC44"/>
<feature type="transmembrane region" description="Helical" evidence="6">
    <location>
        <begin position="83"/>
        <end position="107"/>
    </location>
</feature>
<evidence type="ECO:0000259" key="7">
    <source>
        <dbReference type="Pfam" id="PF00482"/>
    </source>
</evidence>
<dbReference type="EMBL" id="CYHB01000009">
    <property type="protein sequence ID" value="CUA88403.1"/>
    <property type="molecule type" value="Genomic_DNA"/>
</dbReference>
<dbReference type="PANTHER" id="PTHR35007:SF2">
    <property type="entry name" value="PILUS ASSEMBLE PROTEIN"/>
    <property type="match status" value="1"/>
</dbReference>
<keyword evidence="2" id="KW-1003">Cell membrane</keyword>
<protein>
    <submittedName>
        <fullName evidence="8">Type II secretion system (T2SS), protein F</fullName>
    </submittedName>
</protein>
<proteinExistence type="predicted"/>
<evidence type="ECO:0000256" key="1">
    <source>
        <dbReference type="ARBA" id="ARBA00004651"/>
    </source>
</evidence>
<dbReference type="OrthoDB" id="6236866at2"/>
<evidence type="ECO:0000256" key="3">
    <source>
        <dbReference type="ARBA" id="ARBA00022692"/>
    </source>
</evidence>
<keyword evidence="9" id="KW-1185">Reference proteome</keyword>
<feature type="domain" description="Type II secretion system protein GspF" evidence="7">
    <location>
        <begin position="128"/>
        <end position="253"/>
    </location>
</feature>
<reference evidence="9" key="1">
    <citation type="submission" date="2015-08" db="EMBL/GenBank/DDBJ databases">
        <authorList>
            <person name="Varghese N."/>
        </authorList>
    </citation>
    <scope>NUCLEOTIDE SEQUENCE [LARGE SCALE GENOMIC DNA]</scope>
    <source>
        <strain evidence="9">DSM 27808</strain>
    </source>
</reference>
<dbReference type="InterPro" id="IPR018076">
    <property type="entry name" value="T2SS_GspF_dom"/>
</dbReference>
<evidence type="ECO:0000256" key="4">
    <source>
        <dbReference type="ARBA" id="ARBA00022989"/>
    </source>
</evidence>
<evidence type="ECO:0000313" key="8">
    <source>
        <dbReference type="EMBL" id="CUA88403.1"/>
    </source>
</evidence>
<sequence length="266" mass="30477">MPTKLALITTIVLQSLILSGLWWFLLTKLQHSTWLHSRLNIWVSKLPSVWLQRLRYYAVTQTTDKTITQWIALRLGQLVSLTLLVLLPISFSLKLGFLVVLVWYTLYHRKLRKQYVRKVLREWPNSLDMTAMLMHSGLSFRATLHAFQCAPNNSAALREMTRVQRAQQSGYSLEQALDALSVRVSHPWIQLFVGAVKQAQVTGGELAKTLQRQAEQCRQQQLLEAEKRAQEVSVKLMFPLIFCFFPVTMLLILGPVFIGFITGGVI</sequence>
<dbReference type="Proteomes" id="UP000182598">
    <property type="component" value="Unassembled WGS sequence"/>
</dbReference>
<dbReference type="Pfam" id="PF00482">
    <property type="entry name" value="T2SSF"/>
    <property type="match status" value="1"/>
</dbReference>
<organism evidence="8 9">
    <name type="scientific">Pseudidiomarina woesei</name>
    <dbReference type="NCBI Taxonomy" id="1381080"/>
    <lineage>
        <taxon>Bacteria</taxon>
        <taxon>Pseudomonadati</taxon>
        <taxon>Pseudomonadota</taxon>
        <taxon>Gammaproteobacteria</taxon>
        <taxon>Alteromonadales</taxon>
        <taxon>Idiomarinaceae</taxon>
        <taxon>Pseudidiomarina</taxon>
    </lineage>
</organism>